<sequence>MFVLISAPILRLSDPMKKLLTIALLLATTSSLFAQQSDKYKREAETVTDYIQEKFYDSKSGVYYKTTKHERLDWVWLQSVMFANLAAAARIEPEKYGDKLDAYFKALDGYWDDKAEIPGYEPGLTKGNGHDKYYDDNAWLAIAFVEAYETNKDARYLKRADATQTFVLSGWDDEIGGGIWWHERHKDGTKNTCANGPAAVGCLVLAEHEPQKSAALIQKARDIVAWTNSALQDDDGLFDDRKVVATGEIKRGKLTYNSALMLRANLGLYKATGEKAYLDEAIRIGKAADWFLDENTGVYRDALRYCHFMIEADLELYAETGDTHYLKRAQHNVDELYARWEANRPDDMMSSACLARVLWLMSEVEVK</sequence>
<dbReference type="EMBL" id="PUHZ01000026">
    <property type="protein sequence ID" value="PQO41594.1"/>
    <property type="molecule type" value="Genomic_DNA"/>
</dbReference>
<proteinExistence type="predicted"/>
<dbReference type="Pfam" id="PF03663">
    <property type="entry name" value="Glyco_hydro_76"/>
    <property type="match status" value="1"/>
</dbReference>
<gene>
    <name evidence="2" type="ORF">C5Y93_31300</name>
</gene>
<protein>
    <recommendedName>
        <fullName evidence="4">Glycoside hydrolase</fullName>
    </recommendedName>
</protein>
<accession>A0A2S8GBX0</accession>
<dbReference type="InterPro" id="IPR008928">
    <property type="entry name" value="6-hairpin_glycosidase_sf"/>
</dbReference>
<organism evidence="2 3">
    <name type="scientific">Blastopirellula marina</name>
    <dbReference type="NCBI Taxonomy" id="124"/>
    <lineage>
        <taxon>Bacteria</taxon>
        <taxon>Pseudomonadati</taxon>
        <taxon>Planctomycetota</taxon>
        <taxon>Planctomycetia</taxon>
        <taxon>Pirellulales</taxon>
        <taxon>Pirellulaceae</taxon>
        <taxon>Blastopirellula</taxon>
    </lineage>
</organism>
<comment type="caution">
    <text evidence="2">The sequence shown here is derived from an EMBL/GenBank/DDBJ whole genome shotgun (WGS) entry which is preliminary data.</text>
</comment>
<evidence type="ECO:0000313" key="2">
    <source>
        <dbReference type="EMBL" id="PQO41594.1"/>
    </source>
</evidence>
<dbReference type="PANTHER" id="PTHR47791:SF4">
    <property type="entry name" value="(PUTATIVE SECRETED PROTEIN)-RELATED"/>
    <property type="match status" value="1"/>
</dbReference>
<dbReference type="Proteomes" id="UP000237819">
    <property type="component" value="Unassembled WGS sequence"/>
</dbReference>
<reference evidence="2 3" key="1">
    <citation type="submission" date="2018-02" db="EMBL/GenBank/DDBJ databases">
        <title>Comparative genomes isolates from brazilian mangrove.</title>
        <authorList>
            <person name="Araujo J.E."/>
            <person name="Taketani R.G."/>
            <person name="Silva M.C.P."/>
            <person name="Loureco M.V."/>
            <person name="Andreote F.D."/>
        </authorList>
    </citation>
    <scope>NUCLEOTIDE SEQUENCE [LARGE SCALE GENOMIC DNA]</scope>
    <source>
        <strain evidence="2 3">Nap-Phe MGV</strain>
    </source>
</reference>
<keyword evidence="1" id="KW-0732">Signal</keyword>
<dbReference type="InterPro" id="IPR014512">
    <property type="entry name" value="O_gly_hydro"/>
</dbReference>
<dbReference type="InterPro" id="IPR053169">
    <property type="entry name" value="MUG_Protein"/>
</dbReference>
<dbReference type="Gene3D" id="1.50.10.20">
    <property type="match status" value="1"/>
</dbReference>
<evidence type="ECO:0008006" key="4">
    <source>
        <dbReference type="Google" id="ProtNLM"/>
    </source>
</evidence>
<feature type="chain" id="PRO_5015604838" description="Glycoside hydrolase" evidence="1">
    <location>
        <begin position="35"/>
        <end position="367"/>
    </location>
</feature>
<dbReference type="InterPro" id="IPR005198">
    <property type="entry name" value="Glyco_hydro_76"/>
</dbReference>
<dbReference type="AlphaFoldDB" id="A0A2S8GBX0"/>
<dbReference type="PIRSF" id="PIRSF021505">
    <property type="entry name" value="O_gly_hdrol"/>
    <property type="match status" value="1"/>
</dbReference>
<name>A0A2S8GBX0_9BACT</name>
<evidence type="ECO:0000256" key="1">
    <source>
        <dbReference type="SAM" id="SignalP"/>
    </source>
</evidence>
<feature type="signal peptide" evidence="1">
    <location>
        <begin position="1"/>
        <end position="34"/>
    </location>
</feature>
<dbReference type="SUPFAM" id="SSF48208">
    <property type="entry name" value="Six-hairpin glycosidases"/>
    <property type="match status" value="1"/>
</dbReference>
<dbReference type="GO" id="GO:0005975">
    <property type="term" value="P:carbohydrate metabolic process"/>
    <property type="evidence" value="ECO:0007669"/>
    <property type="project" value="InterPro"/>
</dbReference>
<evidence type="ECO:0000313" key="3">
    <source>
        <dbReference type="Proteomes" id="UP000237819"/>
    </source>
</evidence>
<dbReference type="PANTHER" id="PTHR47791">
    <property type="entry name" value="MEIOTICALLY UP-REGULATED GENE 191 PROTEIN"/>
    <property type="match status" value="1"/>
</dbReference>